<dbReference type="RefSeq" id="XP_067763043.1">
    <property type="nucleotide sequence ID" value="XM_067910287.1"/>
</dbReference>
<dbReference type="AlphaFoldDB" id="A0A9P8RX15"/>
<feature type="compositionally biased region" description="Basic and acidic residues" evidence="1">
    <location>
        <begin position="1"/>
        <end position="39"/>
    </location>
</feature>
<feature type="region of interest" description="Disordered" evidence="1">
    <location>
        <begin position="1"/>
        <end position="47"/>
    </location>
</feature>
<proteinExistence type="predicted"/>
<keyword evidence="3" id="KW-1185">Reference proteome</keyword>
<accession>A0A9P8RX15</accession>
<organism evidence="2 3">
    <name type="scientific">Spironucleus salmonicida</name>
    <dbReference type="NCBI Taxonomy" id="348837"/>
    <lineage>
        <taxon>Eukaryota</taxon>
        <taxon>Metamonada</taxon>
        <taxon>Diplomonadida</taxon>
        <taxon>Hexamitidae</taxon>
        <taxon>Hexamitinae</taxon>
        <taxon>Spironucleus</taxon>
    </lineage>
</organism>
<evidence type="ECO:0000313" key="2">
    <source>
        <dbReference type="EMBL" id="KAH0572270.1"/>
    </source>
</evidence>
<name>A0A9P8RX15_9EUKA</name>
<evidence type="ECO:0000256" key="1">
    <source>
        <dbReference type="SAM" id="MobiDB-lite"/>
    </source>
</evidence>
<gene>
    <name evidence="2" type="ORF">SS50377_26480</name>
</gene>
<dbReference type="EMBL" id="AUWU02000006">
    <property type="protein sequence ID" value="KAH0572270.1"/>
    <property type="molecule type" value="Genomic_DNA"/>
</dbReference>
<reference evidence="2 3" key="1">
    <citation type="journal article" date="2014" name="PLoS Genet.">
        <title>The Genome of Spironucleus salmonicida Highlights a Fish Pathogen Adapted to Fluctuating Environments.</title>
        <authorList>
            <person name="Xu F."/>
            <person name="Jerlstrom-Hultqvist J."/>
            <person name="Einarsson E."/>
            <person name="Astvaldsson A."/>
            <person name="Svard S.G."/>
            <person name="Andersson J.O."/>
        </authorList>
    </citation>
    <scope>NUCLEOTIDE SEQUENCE [LARGE SCALE GENOMIC DNA]</scope>
    <source>
        <strain evidence="2 3">ATCC 50377</strain>
    </source>
</reference>
<comment type="caution">
    <text evidence="2">The sequence shown here is derived from an EMBL/GenBank/DDBJ whole genome shotgun (WGS) entry which is preliminary data.</text>
</comment>
<sequence length="47" mass="5389">MVDYSGNKEARKADKEKNMSEEEKIKQDKMKSMAAEKAKQKANGKKK</sequence>
<dbReference type="KEGG" id="ssao:94300503"/>
<dbReference type="GeneID" id="94300503"/>
<evidence type="ECO:0000313" key="3">
    <source>
        <dbReference type="Proteomes" id="UP000018208"/>
    </source>
</evidence>
<protein>
    <submittedName>
        <fullName evidence="2">Uncharacterized protein</fullName>
    </submittedName>
</protein>
<dbReference type="Proteomes" id="UP000018208">
    <property type="component" value="Unassembled WGS sequence"/>
</dbReference>